<accession>A0A4D8QKS8</accession>
<reference evidence="2 3" key="1">
    <citation type="submission" date="2018-09" db="EMBL/GenBank/DDBJ databases">
        <title>Whole genome based analysis of evolution and adaptive divergence in Indian and Brazilian strains of Azospirillum brasilense.</title>
        <authorList>
            <person name="Singh C."/>
            <person name="Tripathi A.K."/>
        </authorList>
    </citation>
    <scope>NUCLEOTIDE SEQUENCE [LARGE SCALE GENOMIC DNA]</scope>
    <source>
        <strain evidence="2 3">MTCC4036</strain>
        <plasmid evidence="2 3">p7</plasmid>
    </source>
</reference>
<keyword evidence="1" id="KW-0472">Membrane</keyword>
<dbReference type="EMBL" id="CP032337">
    <property type="protein sequence ID" value="QCO07459.1"/>
    <property type="molecule type" value="Genomic_DNA"/>
</dbReference>
<gene>
    <name evidence="2" type="ORF">D3867_36865</name>
</gene>
<feature type="transmembrane region" description="Helical" evidence="1">
    <location>
        <begin position="50"/>
        <end position="73"/>
    </location>
</feature>
<name>A0A4D8QKS8_AZOBR</name>
<feature type="transmembrane region" description="Helical" evidence="1">
    <location>
        <begin position="126"/>
        <end position="150"/>
    </location>
</feature>
<keyword evidence="1" id="KW-1133">Transmembrane helix</keyword>
<keyword evidence="1" id="KW-0812">Transmembrane</keyword>
<geneLocation type="plasmid" evidence="2 3">
    <name>p7</name>
</geneLocation>
<evidence type="ECO:0000313" key="2">
    <source>
        <dbReference type="EMBL" id="QCO07459.1"/>
    </source>
</evidence>
<evidence type="ECO:0000256" key="1">
    <source>
        <dbReference type="SAM" id="Phobius"/>
    </source>
</evidence>
<organism evidence="2 3">
    <name type="scientific">Azospirillum brasilense</name>
    <dbReference type="NCBI Taxonomy" id="192"/>
    <lineage>
        <taxon>Bacteria</taxon>
        <taxon>Pseudomonadati</taxon>
        <taxon>Pseudomonadota</taxon>
        <taxon>Alphaproteobacteria</taxon>
        <taxon>Rhodospirillales</taxon>
        <taxon>Azospirillaceae</taxon>
        <taxon>Azospirillum</taxon>
    </lineage>
</organism>
<evidence type="ECO:0000313" key="3">
    <source>
        <dbReference type="Proteomes" id="UP000298596"/>
    </source>
</evidence>
<proteinExistence type="predicted"/>
<dbReference type="Proteomes" id="UP000298596">
    <property type="component" value="Plasmid p7"/>
</dbReference>
<sequence length="179" mass="18645">MDMASLQGSWRITKKIARWGFPALTYKPGTVVMRVLGPSLERHMGGRQALIAYTLAVALAVLWTLGLGVAFAATALDSAGGNAVASLISQPQDALALRWLRDLFGPVSVLQGGVSGDSTATVLTGILAHINAATMAIGGILLLYGLFVAVAQTATRASRWASAFPVCGCRSACRWASPC</sequence>
<protein>
    <submittedName>
        <fullName evidence="2">Uncharacterized protein</fullName>
    </submittedName>
</protein>
<keyword evidence="2" id="KW-0614">Plasmid</keyword>
<dbReference type="AlphaFoldDB" id="A0A4D8QKS8"/>